<feature type="compositionally biased region" description="Low complexity" evidence="1">
    <location>
        <begin position="1"/>
        <end position="21"/>
    </location>
</feature>
<sequence length="271" mass="26887">MATTNAAAPVAGAEGTPAPAGRRGGSGFAQAVAAEWTKLWGLRSTWTCLAMAVLLTAGPSALGATALEAGDQVQNMTAHGMLPTVVMLSQFALVAVASLIVTGEYATGAMRTTLTAVPVRGRVLAAKALVLATVVFPVGCALGGVSIGVSTAVFGDAMIFEADHVAHAVLGTAGYLTAVSLFALGLGTALRSTAGTITAAVGVLIGVPMFASMLGNETVEEVASYLPADAGLPLMTGITDPYGWAAGAALLGAWAALALAAGYALLRTRDA</sequence>
<feature type="region of interest" description="Disordered" evidence="1">
    <location>
        <begin position="1"/>
        <end position="24"/>
    </location>
</feature>
<feature type="transmembrane region" description="Helical" evidence="2">
    <location>
        <begin position="46"/>
        <end position="67"/>
    </location>
</feature>
<evidence type="ECO:0000256" key="2">
    <source>
        <dbReference type="SAM" id="Phobius"/>
    </source>
</evidence>
<keyword evidence="2" id="KW-0472">Membrane</keyword>
<dbReference type="PANTHER" id="PTHR37305">
    <property type="entry name" value="INTEGRAL MEMBRANE PROTEIN-RELATED"/>
    <property type="match status" value="1"/>
</dbReference>
<feature type="transmembrane region" description="Helical" evidence="2">
    <location>
        <begin position="193"/>
        <end position="214"/>
    </location>
</feature>
<gene>
    <name evidence="3" type="ORF">HNR12_004968</name>
</gene>
<dbReference type="PANTHER" id="PTHR37305:SF1">
    <property type="entry name" value="MEMBRANE PROTEIN"/>
    <property type="match status" value="1"/>
</dbReference>
<keyword evidence="2" id="KW-0812">Transmembrane</keyword>
<evidence type="ECO:0000313" key="4">
    <source>
        <dbReference type="Proteomes" id="UP000575985"/>
    </source>
</evidence>
<proteinExistence type="predicted"/>
<dbReference type="AlphaFoldDB" id="A0A853BW22"/>
<feature type="transmembrane region" description="Helical" evidence="2">
    <location>
        <begin position="165"/>
        <end position="186"/>
    </location>
</feature>
<organism evidence="3 4">
    <name type="scientific">Streptomonospora nanhaiensis</name>
    <dbReference type="NCBI Taxonomy" id="1323731"/>
    <lineage>
        <taxon>Bacteria</taxon>
        <taxon>Bacillati</taxon>
        <taxon>Actinomycetota</taxon>
        <taxon>Actinomycetes</taxon>
        <taxon>Streptosporangiales</taxon>
        <taxon>Nocardiopsidaceae</taxon>
        <taxon>Streptomonospora</taxon>
    </lineage>
</organism>
<comment type="caution">
    <text evidence="3">The sequence shown here is derived from an EMBL/GenBank/DDBJ whole genome shotgun (WGS) entry which is preliminary data.</text>
</comment>
<dbReference type="Proteomes" id="UP000575985">
    <property type="component" value="Unassembled WGS sequence"/>
</dbReference>
<feature type="transmembrane region" description="Helical" evidence="2">
    <location>
        <begin position="242"/>
        <end position="266"/>
    </location>
</feature>
<name>A0A853BW22_9ACTN</name>
<dbReference type="RefSeq" id="WP_179769790.1">
    <property type="nucleotide sequence ID" value="NZ_JACCFO010000001.1"/>
</dbReference>
<accession>A0A853BW22</accession>
<reference evidence="3 4" key="1">
    <citation type="submission" date="2020-07" db="EMBL/GenBank/DDBJ databases">
        <title>Sequencing the genomes of 1000 actinobacteria strains.</title>
        <authorList>
            <person name="Klenk H.-P."/>
        </authorList>
    </citation>
    <scope>NUCLEOTIDE SEQUENCE [LARGE SCALE GENOMIC DNA]</scope>
    <source>
        <strain evidence="3 4">DSM 45927</strain>
    </source>
</reference>
<keyword evidence="2" id="KW-1133">Transmembrane helix</keyword>
<feature type="transmembrane region" description="Helical" evidence="2">
    <location>
        <begin position="128"/>
        <end position="153"/>
    </location>
</feature>
<protein>
    <submittedName>
        <fullName evidence="3">ABC-2 type transport system permease protein</fullName>
    </submittedName>
</protein>
<dbReference type="EMBL" id="JACCFO010000001">
    <property type="protein sequence ID" value="NYI98691.1"/>
    <property type="molecule type" value="Genomic_DNA"/>
</dbReference>
<feature type="transmembrane region" description="Helical" evidence="2">
    <location>
        <begin position="87"/>
        <end position="107"/>
    </location>
</feature>
<evidence type="ECO:0000313" key="3">
    <source>
        <dbReference type="EMBL" id="NYI98691.1"/>
    </source>
</evidence>
<evidence type="ECO:0000256" key="1">
    <source>
        <dbReference type="SAM" id="MobiDB-lite"/>
    </source>
</evidence>
<keyword evidence="4" id="KW-1185">Reference proteome</keyword>